<evidence type="ECO:0000313" key="1">
    <source>
        <dbReference type="EMBL" id="AFJ91474.1"/>
    </source>
</evidence>
<accession>I2E1V6</accession>
<gene>
    <name evidence="1" type="ORF">pHRC017_0391</name>
</gene>
<reference evidence="1" key="1">
    <citation type="journal article" date="2012" name="Mol. Plant Microbe Interact.">
        <title>Rhizobial plasmids that cause impaired symbiotic nitrogen fixation and enhanced host invasion.</title>
        <authorList>
            <person name="Crook M.B."/>
            <person name="Lindsay D.P."/>
            <person name="Biggs M.B."/>
            <person name="Bentley J.S."/>
            <person name="Price J.C."/>
            <person name="Clement S.C."/>
            <person name="Clement M.J."/>
            <person name="Long S.R."/>
            <person name="Griffitts J.S."/>
        </authorList>
    </citation>
    <scope>NUCLEOTIDE SEQUENCE</scope>
    <source>
        <strain evidence="1">C017</strain>
        <plasmid evidence="1">pHRC017</plasmid>
    </source>
</reference>
<protein>
    <submittedName>
        <fullName evidence="1">Uncharacterized protein</fullName>
    </submittedName>
</protein>
<organism evidence="1">
    <name type="scientific">Rhizobium meliloti</name>
    <name type="common">Ensifer meliloti</name>
    <name type="synonym">Sinorhizobium meliloti</name>
    <dbReference type="NCBI Taxonomy" id="382"/>
    <lineage>
        <taxon>Bacteria</taxon>
        <taxon>Pseudomonadati</taxon>
        <taxon>Pseudomonadota</taxon>
        <taxon>Alphaproteobacteria</taxon>
        <taxon>Hyphomicrobiales</taxon>
        <taxon>Rhizobiaceae</taxon>
        <taxon>Sinorhizobium/Ensifer group</taxon>
        <taxon>Sinorhizobium</taxon>
    </lineage>
</organism>
<name>I2E1V6_RHIML</name>
<proteinExistence type="predicted"/>
<keyword evidence="1" id="KW-0614">Plasmid</keyword>
<dbReference type="EMBL" id="JQ665880">
    <property type="protein sequence ID" value="AFJ91474.1"/>
    <property type="molecule type" value="Genomic_DNA"/>
</dbReference>
<dbReference type="AlphaFoldDB" id="I2E1V6"/>
<sequence length="60" mass="6997">MYSFVQMDDAAVWQTWRRTGKRGASGDDFWLANQITDELLHLEFRPYLTNSFRGVVVRGS</sequence>
<geneLocation type="plasmid" evidence="1">
    <name>pHRC017</name>
</geneLocation>